<dbReference type="InterPro" id="IPR029055">
    <property type="entry name" value="Ntn_hydrolases_N"/>
</dbReference>
<dbReference type="SMART" id="SM01172">
    <property type="entry name" value="DUF3700"/>
    <property type="match status" value="1"/>
</dbReference>
<evidence type="ECO:0000313" key="3">
    <source>
        <dbReference type="Proteomes" id="UP000626092"/>
    </source>
</evidence>
<dbReference type="Pfam" id="PF12481">
    <property type="entry name" value="DUF3700"/>
    <property type="match status" value="2"/>
</dbReference>
<name>A0A834GTU5_RHOSS</name>
<organism evidence="2 3">
    <name type="scientific">Rhododendron simsii</name>
    <name type="common">Sims's rhododendron</name>
    <dbReference type="NCBI Taxonomy" id="118357"/>
    <lineage>
        <taxon>Eukaryota</taxon>
        <taxon>Viridiplantae</taxon>
        <taxon>Streptophyta</taxon>
        <taxon>Embryophyta</taxon>
        <taxon>Tracheophyta</taxon>
        <taxon>Spermatophyta</taxon>
        <taxon>Magnoliopsida</taxon>
        <taxon>eudicotyledons</taxon>
        <taxon>Gunneridae</taxon>
        <taxon>Pentapetalae</taxon>
        <taxon>asterids</taxon>
        <taxon>Ericales</taxon>
        <taxon>Ericaceae</taxon>
        <taxon>Ericoideae</taxon>
        <taxon>Rhodoreae</taxon>
        <taxon>Rhododendron</taxon>
    </lineage>
</organism>
<dbReference type="OrthoDB" id="2019121at2759"/>
<gene>
    <name evidence="2" type="ORF">RHSIM_Rhsim06G0196500</name>
</gene>
<keyword evidence="3" id="KW-1185">Reference proteome</keyword>
<evidence type="ECO:0000259" key="1">
    <source>
        <dbReference type="SMART" id="SM01172"/>
    </source>
</evidence>
<proteinExistence type="predicted"/>
<accession>A0A834GTU5</accession>
<feature type="domain" description="DUF3700" evidence="1">
    <location>
        <begin position="2"/>
        <end position="288"/>
    </location>
</feature>
<evidence type="ECO:0000313" key="2">
    <source>
        <dbReference type="EMBL" id="KAF7141655.1"/>
    </source>
</evidence>
<sequence length="313" mass="34897">MLAIFHKAFANPPEELNSPASRKQKLPDETLDDFLNSHHPRTNTFSMSFGQAAALAYVRPDTPFSPHQRLFCGLDDIYCLFLGSLNNLCSLIRQYGLSKGTNEAMFVIEAYRTLRDRGPYPADQVMKEMEGSFSFVVYDSKAGTVFAALGSDGGAKLYWGIAADGSVVISDDLEVIKAGCDKSFAPFPKDLIIEKILFNFSQEADPLRSIFKWKDHVLQNAQILTIASQLGLYLHLDNVHNGDEHGDYAGCMFHSEGGLMSFEHPMNKMKAMPRIDSEGAMCGANFKVDVYTRVNSIPRRGSETNWTDWDSSH</sequence>
<dbReference type="SUPFAM" id="SSF56235">
    <property type="entry name" value="N-terminal nucleophile aminohydrolases (Ntn hydrolases)"/>
    <property type="match status" value="1"/>
</dbReference>
<dbReference type="Proteomes" id="UP000626092">
    <property type="component" value="Unassembled WGS sequence"/>
</dbReference>
<protein>
    <recommendedName>
        <fullName evidence="1">DUF3700 domain-containing protein</fullName>
    </recommendedName>
</protein>
<dbReference type="InterPro" id="IPR024286">
    <property type="entry name" value="DUF3700"/>
</dbReference>
<comment type="caution">
    <text evidence="2">The sequence shown here is derived from an EMBL/GenBank/DDBJ whole genome shotgun (WGS) entry which is preliminary data.</text>
</comment>
<dbReference type="EMBL" id="WJXA01000006">
    <property type="protein sequence ID" value="KAF7141655.1"/>
    <property type="molecule type" value="Genomic_DNA"/>
</dbReference>
<dbReference type="PANTHER" id="PTHR45952">
    <property type="entry name" value="ALUMINUM INDUCED PROTEIN WITH YGL AND LRDR MOTIFS"/>
    <property type="match status" value="1"/>
</dbReference>
<dbReference type="AlphaFoldDB" id="A0A834GTU5"/>
<dbReference type="InterPro" id="IPR044828">
    <property type="entry name" value="TSJT1-like"/>
</dbReference>
<dbReference type="Gene3D" id="3.60.20.10">
    <property type="entry name" value="Glutamine Phosphoribosylpyrophosphate, subunit 1, domain 1"/>
    <property type="match status" value="1"/>
</dbReference>
<dbReference type="PANTHER" id="PTHR45952:SF2">
    <property type="entry name" value="OS04G0679400 PROTEIN"/>
    <property type="match status" value="1"/>
</dbReference>
<reference evidence="2" key="1">
    <citation type="submission" date="2019-11" db="EMBL/GenBank/DDBJ databases">
        <authorList>
            <person name="Liu Y."/>
            <person name="Hou J."/>
            <person name="Li T.-Q."/>
            <person name="Guan C.-H."/>
            <person name="Wu X."/>
            <person name="Wu H.-Z."/>
            <person name="Ling F."/>
            <person name="Zhang R."/>
            <person name="Shi X.-G."/>
            <person name="Ren J.-P."/>
            <person name="Chen E.-F."/>
            <person name="Sun J.-M."/>
        </authorList>
    </citation>
    <scope>NUCLEOTIDE SEQUENCE</scope>
    <source>
        <strain evidence="2">Adult_tree_wgs_1</strain>
        <tissue evidence="2">Leaves</tissue>
    </source>
</reference>